<dbReference type="EMBL" id="AUZY01002248">
    <property type="protein sequence ID" value="EQD72642.1"/>
    <property type="molecule type" value="Genomic_DNA"/>
</dbReference>
<name>T1BS16_9ZZZZ</name>
<accession>T1BS16</accession>
<feature type="non-terminal residue" evidence="3">
    <location>
        <position position="67"/>
    </location>
</feature>
<dbReference type="AlphaFoldDB" id="T1BS16"/>
<dbReference type="SUPFAM" id="SSF53686">
    <property type="entry name" value="Tryptophan synthase beta subunit-like PLP-dependent enzymes"/>
    <property type="match status" value="1"/>
</dbReference>
<dbReference type="GO" id="GO:0006535">
    <property type="term" value="P:cysteine biosynthetic process from serine"/>
    <property type="evidence" value="ECO:0007669"/>
    <property type="project" value="InterPro"/>
</dbReference>
<dbReference type="InterPro" id="IPR050214">
    <property type="entry name" value="Cys_Synth/Cystath_Beta-Synth"/>
</dbReference>
<comment type="caution">
    <text evidence="3">The sequence shown here is derived from an EMBL/GenBank/DDBJ whole genome shotgun (WGS) entry which is preliminary data.</text>
</comment>
<evidence type="ECO:0000313" key="3">
    <source>
        <dbReference type="EMBL" id="EQD72642.1"/>
    </source>
</evidence>
<gene>
    <name evidence="3" type="ORF">B1B_03645</name>
</gene>
<dbReference type="InterPro" id="IPR001926">
    <property type="entry name" value="TrpB-like_PALP"/>
</dbReference>
<reference evidence="3" key="2">
    <citation type="journal article" date="2014" name="ISME J.">
        <title>Microbial stratification in low pH oxic and suboxic macroscopic growths along an acid mine drainage.</title>
        <authorList>
            <person name="Mendez-Garcia C."/>
            <person name="Mesa V."/>
            <person name="Sprenger R.R."/>
            <person name="Richter M."/>
            <person name="Diez M.S."/>
            <person name="Solano J."/>
            <person name="Bargiela R."/>
            <person name="Golyshina O.V."/>
            <person name="Manteca A."/>
            <person name="Ramos J.L."/>
            <person name="Gallego J.R."/>
            <person name="Llorente I."/>
            <person name="Martins Dos Santos V.A."/>
            <person name="Jensen O.N."/>
            <person name="Pelaez A.I."/>
            <person name="Sanchez J."/>
            <person name="Ferrer M."/>
        </authorList>
    </citation>
    <scope>NUCLEOTIDE SEQUENCE</scope>
</reference>
<feature type="domain" description="Tryptophan synthase beta chain-like PALP" evidence="2">
    <location>
        <begin position="12"/>
        <end position="58"/>
    </location>
</feature>
<dbReference type="InterPro" id="IPR036052">
    <property type="entry name" value="TrpB-like_PALP_sf"/>
</dbReference>
<evidence type="ECO:0000256" key="1">
    <source>
        <dbReference type="ARBA" id="ARBA00001933"/>
    </source>
</evidence>
<dbReference type="Pfam" id="PF00291">
    <property type="entry name" value="PALP"/>
    <property type="match status" value="1"/>
</dbReference>
<dbReference type="PANTHER" id="PTHR10314">
    <property type="entry name" value="CYSTATHIONINE BETA-SYNTHASE"/>
    <property type="match status" value="1"/>
</dbReference>
<organism evidence="3">
    <name type="scientific">mine drainage metagenome</name>
    <dbReference type="NCBI Taxonomy" id="410659"/>
    <lineage>
        <taxon>unclassified sequences</taxon>
        <taxon>metagenomes</taxon>
        <taxon>ecological metagenomes</taxon>
    </lineage>
</organism>
<dbReference type="Gene3D" id="3.40.50.1100">
    <property type="match status" value="2"/>
</dbReference>
<sequence length="67" mass="7304">MAERPGEPQSVLDLIGRTPVVPLRRVAEGVPYRLLAKLEYLNPGGSVKDRIGPALIDEGERSGRLKP</sequence>
<reference evidence="3" key="1">
    <citation type="submission" date="2013-08" db="EMBL/GenBank/DDBJ databases">
        <authorList>
            <person name="Mendez C."/>
            <person name="Richter M."/>
            <person name="Ferrer M."/>
            <person name="Sanchez J."/>
        </authorList>
    </citation>
    <scope>NUCLEOTIDE SEQUENCE</scope>
</reference>
<comment type="cofactor">
    <cofactor evidence="1">
        <name>pyridoxal 5'-phosphate</name>
        <dbReference type="ChEBI" id="CHEBI:597326"/>
    </cofactor>
</comment>
<evidence type="ECO:0000259" key="2">
    <source>
        <dbReference type="Pfam" id="PF00291"/>
    </source>
</evidence>
<dbReference type="PROSITE" id="PS00901">
    <property type="entry name" value="CYS_SYNTHASE"/>
    <property type="match status" value="1"/>
</dbReference>
<proteinExistence type="predicted"/>
<dbReference type="InterPro" id="IPR001216">
    <property type="entry name" value="P-phosphate_BS"/>
</dbReference>
<protein>
    <submittedName>
        <fullName evidence="3">Pyridoxal phosphate-dependent enzyme, beta subunit domain protein</fullName>
    </submittedName>
</protein>